<proteinExistence type="predicted"/>
<reference evidence="3 4" key="1">
    <citation type="submission" date="2018-12" db="EMBL/GenBank/DDBJ databases">
        <authorList>
            <person name="Betsko A.J."/>
            <person name="Stoner T.H."/>
            <person name="Garlena R.A."/>
            <person name="Russell D.A."/>
            <person name="Pope W.H."/>
            <person name="Jacobs-Sera D."/>
            <person name="Hatfull G.F."/>
        </authorList>
    </citation>
    <scope>NUCLEOTIDE SEQUENCE [LARGE SCALE GENOMIC DNA]</scope>
</reference>
<protein>
    <submittedName>
        <fullName evidence="3">Terminase large subunit</fullName>
    </submittedName>
</protein>
<evidence type="ECO:0000313" key="3">
    <source>
        <dbReference type="EMBL" id="AZS07350.1"/>
    </source>
</evidence>
<dbReference type="InterPro" id="IPR027434">
    <property type="entry name" value="Homing_endonucl"/>
</dbReference>
<dbReference type="InterPro" id="IPR027417">
    <property type="entry name" value="P-loop_NTPase"/>
</dbReference>
<dbReference type="EMBL" id="MK279849">
    <property type="protein sequence ID" value="AZS07350.1"/>
    <property type="molecule type" value="Genomic_DNA"/>
</dbReference>
<feature type="region of interest" description="Disordered" evidence="1">
    <location>
        <begin position="1"/>
        <end position="30"/>
    </location>
</feature>
<dbReference type="GO" id="GO:0030908">
    <property type="term" value="P:protein splicing"/>
    <property type="evidence" value="ECO:0007669"/>
    <property type="project" value="InterPro"/>
</dbReference>
<dbReference type="InterPro" id="IPR004042">
    <property type="entry name" value="Intein_endonuc_central"/>
</dbReference>
<dbReference type="SUPFAM" id="SSF55608">
    <property type="entry name" value="Homing endonucleases"/>
    <property type="match status" value="1"/>
</dbReference>
<dbReference type="SUPFAM" id="SSF51294">
    <property type="entry name" value="Hedgehog/intein (Hint) domain"/>
    <property type="match status" value="1"/>
</dbReference>
<dbReference type="PROSITE" id="PS50819">
    <property type="entry name" value="INTEIN_ENDONUCLEASE"/>
    <property type="match status" value="1"/>
</dbReference>
<evidence type="ECO:0000259" key="2">
    <source>
        <dbReference type="PROSITE" id="PS50819"/>
    </source>
</evidence>
<dbReference type="Gene3D" id="3.10.28.10">
    <property type="entry name" value="Homing endonucleases"/>
    <property type="match status" value="1"/>
</dbReference>
<accession>A0A3S9UAM6</accession>
<gene>
    <name evidence="3" type="primary">6</name>
    <name evidence="3" type="ORF">PBI_DUKE13_6</name>
</gene>
<sequence>MTSSPNDEPSAKLLGHQTPRILYSPEGDTSAGEDAIELAKEFGLELDPWQQLAIIEGLKERPSDGKWAAYEVGLMVSRQNGKGDLGHNTQVLTTDGWVNHGDLQPGQYVYGSDGKPVRIVAVSPEYTDSDCYRVTFTDGSSVIAGGGHLWEVRRKSKKVTEVLATEALAPSVGGPRPDNGRMEYNWRVRCDAMVDSPEADLPIDPYLLGYWLGDGTSKAASITVGHDDEDWVAARIEAAGARIIRRTTHDHGNARGLHFRLDAKMRDGFESRCRRLGIWDNKHIPEIYLTASIGQRKQLLAGLMDSDGSARANTRSTQVEFCTTIPALANGFQTLARGLGIRVTPKVGKSSYRADGALVGCKDRHRFLWTPTFNPFQSPRKSALFAEPVSARQGEMSIVSIEPVPTEPTRCIQVDAEDGIYLVGRSFIPTHNSILEAIELAGLFLFGERLIIHSAHLFATASDAMRRLDTLLAQGGVKYKAVGTHGQERIEILEGPNKGARVMFQSRTKGAGLGFSADRLILDEAMMISPESFQALVPTLISRPNPQIWFTGSAVDQRIHIGCEQFAGLRYRALNSEPGKRICYLEWSAPEDLEDFSDKEAWWMANPGGGIRITEEDIQAEYDSFMAAGGERAFGVQRLGVGDWPLLGASRSEIPLEHWRRLANPEPELTGARALVLYRAPEGGPWAIVGSQRCTDGRIHLEVGYTGEDSVDRVVGMFVQAVTAWGPEEVLVGRGGAAEVIPQLEALGFSVYSPNQTEEAQACGGFLNDAMVDPEDPLLSHGDQTVLNTGISRAIKKDLPSGGFVWDCVDQSSYAQLMGATLGRWALLKHAVNAAPTPTIHDWPDQEEIDSWINELYEEA</sequence>
<dbReference type="GO" id="GO:0003677">
    <property type="term" value="F:DNA binding"/>
    <property type="evidence" value="ECO:0007669"/>
    <property type="project" value="InterPro"/>
</dbReference>
<dbReference type="GO" id="GO:0004519">
    <property type="term" value="F:endonuclease activity"/>
    <property type="evidence" value="ECO:0007669"/>
    <property type="project" value="InterPro"/>
</dbReference>
<dbReference type="Gene3D" id="3.40.50.300">
    <property type="entry name" value="P-loop containing nucleotide triphosphate hydrolases"/>
    <property type="match status" value="1"/>
</dbReference>
<dbReference type="Pfam" id="PF05204">
    <property type="entry name" value="Hom_end"/>
    <property type="match status" value="1"/>
</dbReference>
<feature type="domain" description="DOD-type homing endonuclease" evidence="2">
    <location>
        <begin position="207"/>
        <end position="341"/>
    </location>
</feature>
<organism evidence="3 4">
    <name type="scientific">Mycobacterium phage Duke13</name>
    <dbReference type="NCBI Taxonomy" id="2499038"/>
    <lineage>
        <taxon>Viruses</taxon>
        <taxon>Duplodnaviria</taxon>
        <taxon>Heunggongvirae</taxon>
        <taxon>Uroviricota</taxon>
        <taxon>Caudoviricetes</taxon>
        <taxon>Omegavirus</taxon>
        <taxon>Omegavirus baka</taxon>
    </lineage>
</organism>
<evidence type="ECO:0000313" key="4">
    <source>
        <dbReference type="Proteomes" id="UP000287876"/>
    </source>
</evidence>
<dbReference type="InterPro" id="IPR007869">
    <property type="entry name" value="Homing_endonuc_PI-Sce"/>
</dbReference>
<name>A0A3S9UAM6_9CAUD</name>
<evidence type="ECO:0000256" key="1">
    <source>
        <dbReference type="SAM" id="MobiDB-lite"/>
    </source>
</evidence>
<dbReference type="InterPro" id="IPR036844">
    <property type="entry name" value="Hint_dom_sf"/>
</dbReference>
<dbReference type="Proteomes" id="UP000287876">
    <property type="component" value="Segment"/>
</dbReference>